<feature type="region of interest" description="Disordered" evidence="1">
    <location>
        <begin position="70"/>
        <end position="90"/>
    </location>
</feature>
<dbReference type="AlphaFoldDB" id="A0A7L2H5T6"/>
<feature type="non-terminal residue" evidence="2">
    <location>
        <position position="122"/>
    </location>
</feature>
<name>A0A7L2H5T6_SAGSE</name>
<evidence type="ECO:0000256" key="1">
    <source>
        <dbReference type="SAM" id="MobiDB-lite"/>
    </source>
</evidence>
<feature type="region of interest" description="Disordered" evidence="1">
    <location>
        <begin position="1"/>
        <end position="55"/>
    </location>
</feature>
<keyword evidence="3" id="KW-1185">Reference proteome</keyword>
<evidence type="ECO:0000313" key="3">
    <source>
        <dbReference type="Proteomes" id="UP000539599"/>
    </source>
</evidence>
<gene>
    <name evidence="2" type="primary">Gpr179_0</name>
    <name evidence="2" type="ORF">SAGSER_R14406</name>
</gene>
<feature type="compositionally biased region" description="Basic and acidic residues" evidence="1">
    <location>
        <begin position="11"/>
        <end position="21"/>
    </location>
</feature>
<dbReference type="Proteomes" id="UP000539599">
    <property type="component" value="Unassembled WGS sequence"/>
</dbReference>
<dbReference type="EMBL" id="VWYJ01005223">
    <property type="protein sequence ID" value="NXQ94708.1"/>
    <property type="molecule type" value="Genomic_DNA"/>
</dbReference>
<comment type="caution">
    <text evidence="2">The sequence shown here is derived from an EMBL/GenBank/DDBJ whole genome shotgun (WGS) entry which is preliminary data.</text>
</comment>
<proteinExistence type="predicted"/>
<organism evidence="2 3">
    <name type="scientific">Sagittarius serpentarius</name>
    <name type="common">Secretary bird</name>
    <dbReference type="NCBI Taxonomy" id="56258"/>
    <lineage>
        <taxon>Eukaryota</taxon>
        <taxon>Metazoa</taxon>
        <taxon>Chordata</taxon>
        <taxon>Craniata</taxon>
        <taxon>Vertebrata</taxon>
        <taxon>Euteleostomi</taxon>
        <taxon>Archelosauria</taxon>
        <taxon>Archosauria</taxon>
        <taxon>Dinosauria</taxon>
        <taxon>Saurischia</taxon>
        <taxon>Theropoda</taxon>
        <taxon>Coelurosauria</taxon>
        <taxon>Aves</taxon>
        <taxon>Neognathae</taxon>
        <taxon>Neoaves</taxon>
        <taxon>Telluraves</taxon>
        <taxon>Accipitrimorphae</taxon>
        <taxon>Accipitriformes</taxon>
        <taxon>Sagittariidae</taxon>
        <taxon>Sagittarius</taxon>
    </lineage>
</organism>
<accession>A0A7L2H5T6</accession>
<feature type="non-terminal residue" evidence="2">
    <location>
        <position position="1"/>
    </location>
</feature>
<sequence length="122" mass="12967">CPWESPGTEQPPEKPRARSPELPKSPSRKSQSGESLKAEVCPWEAQEPKPTNKAEICPWEVASPLLEKGAAAGEASLPAKTAGASKPLEKGSSECKAICPWESLGMDELSLKTATGKEPSKK</sequence>
<evidence type="ECO:0000313" key="2">
    <source>
        <dbReference type="EMBL" id="NXQ94708.1"/>
    </source>
</evidence>
<reference evidence="2 3" key="1">
    <citation type="submission" date="2019-09" db="EMBL/GenBank/DDBJ databases">
        <title>Bird 10,000 Genomes (B10K) Project - Family phase.</title>
        <authorList>
            <person name="Zhang G."/>
        </authorList>
    </citation>
    <scope>NUCLEOTIDE SEQUENCE [LARGE SCALE GENOMIC DNA]</scope>
    <source>
        <strain evidence="2">B10K-DU-011-38</strain>
        <tissue evidence="2">Muscle</tissue>
    </source>
</reference>
<protein>
    <submittedName>
        <fullName evidence="2">GP179 protein</fullName>
    </submittedName>
</protein>